<sequence>MNTSRLKKHINDFLRKYKNHPKKFVDDLQERKELISYYQSFSNEKILNMDKDDIYEYISKLWAMLIWGNKHYVIDKVIDENGIDNFRKHLADLVWGHNEIEERWDIFRTEIKGMGPAMISEILCKTHPNEYMLWNRRAFVGLNYLEVDNLPRYDYQLTGKIYKYLCDTTKSIADELKKVDFEDVTLLSVDYFIWDELQVEENLSKISTKHAGKKNEKEKEIEHPEQMKFIHDDIRDKIKDIGLWLGFDANIEQKVSDGSKVDTIWEATIGNMGRVIYVFEVQTKGSIDSLILNLLKSLNNPAVQGVIAVSDKIQLERIKKHAADVKDLRDKLKYWDYEEISRVHESLEYVNSIINNLSLVPQGF</sequence>
<proteinExistence type="predicted"/>
<dbReference type="EMBL" id="BARU01005774">
    <property type="protein sequence ID" value="GAH41171.1"/>
    <property type="molecule type" value="Genomic_DNA"/>
</dbReference>
<accession>X1F6A8</accession>
<evidence type="ECO:0000313" key="1">
    <source>
        <dbReference type="EMBL" id="GAH41171.1"/>
    </source>
</evidence>
<comment type="caution">
    <text evidence="1">The sequence shown here is derived from an EMBL/GenBank/DDBJ whole genome shotgun (WGS) entry which is preliminary data.</text>
</comment>
<gene>
    <name evidence="1" type="ORF">S03H2_11300</name>
</gene>
<reference evidence="1" key="1">
    <citation type="journal article" date="2014" name="Front. Microbiol.">
        <title>High frequency of phylogenetically diverse reductive dehalogenase-homologous genes in deep subseafloor sedimentary metagenomes.</title>
        <authorList>
            <person name="Kawai M."/>
            <person name="Futagami T."/>
            <person name="Toyoda A."/>
            <person name="Takaki Y."/>
            <person name="Nishi S."/>
            <person name="Hori S."/>
            <person name="Arai W."/>
            <person name="Tsubouchi T."/>
            <person name="Morono Y."/>
            <person name="Uchiyama I."/>
            <person name="Ito T."/>
            <person name="Fujiyama A."/>
            <person name="Inagaki F."/>
            <person name="Takami H."/>
        </authorList>
    </citation>
    <scope>NUCLEOTIDE SEQUENCE</scope>
    <source>
        <strain evidence="1">Expedition CK06-06</strain>
    </source>
</reference>
<dbReference type="AlphaFoldDB" id="X1F6A8"/>
<name>X1F6A8_9ZZZZ</name>
<protein>
    <submittedName>
        <fullName evidence="1">Uncharacterized protein</fullName>
    </submittedName>
</protein>
<organism evidence="1">
    <name type="scientific">marine sediment metagenome</name>
    <dbReference type="NCBI Taxonomy" id="412755"/>
    <lineage>
        <taxon>unclassified sequences</taxon>
        <taxon>metagenomes</taxon>
        <taxon>ecological metagenomes</taxon>
    </lineage>
</organism>